<dbReference type="EMBL" id="KZ305074">
    <property type="protein sequence ID" value="PIA30018.1"/>
    <property type="molecule type" value="Genomic_DNA"/>
</dbReference>
<organism evidence="1 2">
    <name type="scientific">Aquilegia coerulea</name>
    <name type="common">Rocky mountain columbine</name>
    <dbReference type="NCBI Taxonomy" id="218851"/>
    <lineage>
        <taxon>Eukaryota</taxon>
        <taxon>Viridiplantae</taxon>
        <taxon>Streptophyta</taxon>
        <taxon>Embryophyta</taxon>
        <taxon>Tracheophyta</taxon>
        <taxon>Spermatophyta</taxon>
        <taxon>Magnoliopsida</taxon>
        <taxon>Ranunculales</taxon>
        <taxon>Ranunculaceae</taxon>
        <taxon>Thalictroideae</taxon>
        <taxon>Aquilegia</taxon>
    </lineage>
</organism>
<dbReference type="InParanoid" id="A0A2G5CFG9"/>
<gene>
    <name evidence="1" type="ORF">AQUCO_05700016v1</name>
</gene>
<sequence>MQDYGNQESWTKEYIINKNLLRPLPSFCQILRMVRNDRILFHSSDGQGYYDVTKNERMKHVLIRGLPQRFQVSSPRGTSSWNGPEYKRYVNLDAVVHVGSLISPGRLANG</sequence>
<dbReference type="AlphaFoldDB" id="A0A2G5CFG9"/>
<evidence type="ECO:0000313" key="1">
    <source>
        <dbReference type="EMBL" id="PIA30018.1"/>
    </source>
</evidence>
<accession>A0A2G5CFG9</accession>
<protein>
    <recommendedName>
        <fullName evidence="3">F-box associated domain-containing protein</fullName>
    </recommendedName>
</protein>
<evidence type="ECO:0008006" key="3">
    <source>
        <dbReference type="Google" id="ProtNLM"/>
    </source>
</evidence>
<proteinExistence type="predicted"/>
<dbReference type="Proteomes" id="UP000230069">
    <property type="component" value="Unassembled WGS sequence"/>
</dbReference>
<reference evidence="1 2" key="1">
    <citation type="submission" date="2017-09" db="EMBL/GenBank/DDBJ databases">
        <title>WGS assembly of Aquilegia coerulea Goldsmith.</title>
        <authorList>
            <person name="Hodges S."/>
            <person name="Kramer E."/>
            <person name="Nordborg M."/>
            <person name="Tomkins J."/>
            <person name="Borevitz J."/>
            <person name="Derieg N."/>
            <person name="Yan J."/>
            <person name="Mihaltcheva S."/>
            <person name="Hayes R.D."/>
            <person name="Rokhsar D."/>
        </authorList>
    </citation>
    <scope>NUCLEOTIDE SEQUENCE [LARGE SCALE GENOMIC DNA]</scope>
    <source>
        <strain evidence="2">cv. Goldsmith</strain>
    </source>
</reference>
<keyword evidence="2" id="KW-1185">Reference proteome</keyword>
<name>A0A2G5CFG9_AQUCA</name>
<evidence type="ECO:0000313" key="2">
    <source>
        <dbReference type="Proteomes" id="UP000230069"/>
    </source>
</evidence>